<dbReference type="RefSeq" id="WP_317019936.1">
    <property type="nucleotide sequence ID" value="NZ_CP136512.1"/>
</dbReference>
<name>A0ABZ0EM55_9BURK</name>
<dbReference type="Proteomes" id="UP001302652">
    <property type="component" value="Chromosome 2"/>
</dbReference>
<organism evidence="2 3">
    <name type="scientific">Paraburkholderia kirstenboschensis</name>
    <dbReference type="NCBI Taxonomy" id="1245436"/>
    <lineage>
        <taxon>Bacteria</taxon>
        <taxon>Pseudomonadati</taxon>
        <taxon>Pseudomonadota</taxon>
        <taxon>Betaproteobacteria</taxon>
        <taxon>Burkholderiales</taxon>
        <taxon>Burkholderiaceae</taxon>
        <taxon>Paraburkholderia</taxon>
    </lineage>
</organism>
<reference evidence="2 3" key="1">
    <citation type="submission" date="2023-10" db="EMBL/GenBank/DDBJ databases">
        <title>Surface-active antibiotics is a multifunctional adaptation for post-fire microbes.</title>
        <authorList>
            <person name="Liu M.D."/>
            <person name="Du Y."/>
            <person name="Koupaei S.K."/>
            <person name="Kim N.R."/>
            <person name="Zhang W."/>
            <person name="Traxler M.F."/>
        </authorList>
    </citation>
    <scope>NUCLEOTIDE SEQUENCE [LARGE SCALE GENOMIC DNA]</scope>
    <source>
        <strain evidence="2 3">F3</strain>
    </source>
</reference>
<evidence type="ECO:0008006" key="4">
    <source>
        <dbReference type="Google" id="ProtNLM"/>
    </source>
</evidence>
<gene>
    <name evidence="2" type="ORF">RW095_14295</name>
</gene>
<keyword evidence="1" id="KW-0732">Signal</keyword>
<evidence type="ECO:0000313" key="3">
    <source>
        <dbReference type="Proteomes" id="UP001302652"/>
    </source>
</evidence>
<proteinExistence type="predicted"/>
<feature type="signal peptide" evidence="1">
    <location>
        <begin position="1"/>
        <end position="27"/>
    </location>
</feature>
<protein>
    <recommendedName>
        <fullName evidence="4">Secreted protein</fullName>
    </recommendedName>
</protein>
<keyword evidence="3" id="KW-1185">Reference proteome</keyword>
<accession>A0ABZ0EM55</accession>
<evidence type="ECO:0000256" key="1">
    <source>
        <dbReference type="SAM" id="SignalP"/>
    </source>
</evidence>
<dbReference type="EMBL" id="CP136512">
    <property type="protein sequence ID" value="WOD17392.1"/>
    <property type="molecule type" value="Genomic_DNA"/>
</dbReference>
<feature type="chain" id="PRO_5045545037" description="Secreted protein" evidence="1">
    <location>
        <begin position="28"/>
        <end position="115"/>
    </location>
</feature>
<evidence type="ECO:0000313" key="2">
    <source>
        <dbReference type="EMBL" id="WOD17392.1"/>
    </source>
</evidence>
<sequence length="115" mass="12482">MTAVAPTDFDAAFVPATFALLTTPALAATAASAPLAIKNLFRSFQILRKLAVPFNICGAKTLIRGYVWGTAKPENPLKPDPPCLTCRYPRAFRLWTIAFIEAGSGMSCGRERSQY</sequence>